<proteinExistence type="predicted"/>
<dbReference type="EMBL" id="LXQA010227157">
    <property type="protein sequence ID" value="MCI35795.1"/>
    <property type="molecule type" value="Genomic_DNA"/>
</dbReference>
<dbReference type="AlphaFoldDB" id="A0A392RJK7"/>
<name>A0A392RJK7_9FABA</name>
<reference evidence="1 2" key="1">
    <citation type="journal article" date="2018" name="Front. Plant Sci.">
        <title>Red Clover (Trifolium pratense) and Zigzag Clover (T. medium) - A Picture of Genomic Similarities and Differences.</title>
        <authorList>
            <person name="Dluhosova J."/>
            <person name="Istvanek J."/>
            <person name="Nedelnik J."/>
            <person name="Repkova J."/>
        </authorList>
    </citation>
    <scope>NUCLEOTIDE SEQUENCE [LARGE SCALE GENOMIC DNA]</scope>
    <source>
        <strain evidence="2">cv. 10/8</strain>
        <tissue evidence="1">Leaf</tissue>
    </source>
</reference>
<protein>
    <submittedName>
        <fullName evidence="1">Uncharacterized protein</fullName>
    </submittedName>
</protein>
<accession>A0A392RJK7</accession>
<evidence type="ECO:0000313" key="1">
    <source>
        <dbReference type="EMBL" id="MCI35795.1"/>
    </source>
</evidence>
<keyword evidence="2" id="KW-1185">Reference proteome</keyword>
<evidence type="ECO:0000313" key="2">
    <source>
        <dbReference type="Proteomes" id="UP000265520"/>
    </source>
</evidence>
<feature type="non-terminal residue" evidence="1">
    <location>
        <position position="1"/>
    </location>
</feature>
<organism evidence="1 2">
    <name type="scientific">Trifolium medium</name>
    <dbReference type="NCBI Taxonomy" id="97028"/>
    <lineage>
        <taxon>Eukaryota</taxon>
        <taxon>Viridiplantae</taxon>
        <taxon>Streptophyta</taxon>
        <taxon>Embryophyta</taxon>
        <taxon>Tracheophyta</taxon>
        <taxon>Spermatophyta</taxon>
        <taxon>Magnoliopsida</taxon>
        <taxon>eudicotyledons</taxon>
        <taxon>Gunneridae</taxon>
        <taxon>Pentapetalae</taxon>
        <taxon>rosids</taxon>
        <taxon>fabids</taxon>
        <taxon>Fabales</taxon>
        <taxon>Fabaceae</taxon>
        <taxon>Papilionoideae</taxon>
        <taxon>50 kb inversion clade</taxon>
        <taxon>NPAAA clade</taxon>
        <taxon>Hologalegina</taxon>
        <taxon>IRL clade</taxon>
        <taxon>Trifolieae</taxon>
        <taxon>Trifolium</taxon>
    </lineage>
</organism>
<dbReference type="Proteomes" id="UP000265520">
    <property type="component" value="Unassembled WGS sequence"/>
</dbReference>
<sequence>NYAETIYTERNHAARQIYHAARGCSSINYAARDNGITRRVIKSESTLLLQQGFTPRVVRYHAARDQSKNQGSL</sequence>
<comment type="caution">
    <text evidence="1">The sequence shown here is derived from an EMBL/GenBank/DDBJ whole genome shotgun (WGS) entry which is preliminary data.</text>
</comment>